<feature type="compositionally biased region" description="Acidic residues" evidence="6">
    <location>
        <begin position="393"/>
        <end position="403"/>
    </location>
</feature>
<feature type="domain" description="Membrane insertase YidC/Oxa/ALB C-terminal" evidence="8">
    <location>
        <begin position="100"/>
        <end position="317"/>
    </location>
</feature>
<keyword evidence="10" id="KW-1185">Reference proteome</keyword>
<accession>A0A0M0K6W8</accession>
<feature type="chain" id="PRO_5005602434" description="Membrane insertase YidC/Oxa/ALB C-terminal domain-containing protein" evidence="7">
    <location>
        <begin position="18"/>
        <end position="432"/>
    </location>
</feature>
<evidence type="ECO:0000256" key="6">
    <source>
        <dbReference type="SAM" id="MobiDB-lite"/>
    </source>
</evidence>
<dbReference type="InterPro" id="IPR028055">
    <property type="entry name" value="YidC/Oxa/ALB_C"/>
</dbReference>
<comment type="subcellular location">
    <subcellularLocation>
        <location evidence="1 5">Membrane</location>
        <topology evidence="1 5">Multi-pass membrane protein</topology>
    </subcellularLocation>
</comment>
<keyword evidence="3" id="KW-1133">Transmembrane helix</keyword>
<evidence type="ECO:0000256" key="5">
    <source>
        <dbReference type="RuleBase" id="RU003945"/>
    </source>
</evidence>
<reference evidence="10" key="1">
    <citation type="journal article" date="2015" name="PLoS Genet.">
        <title>Genome Sequence and Transcriptome Analyses of Chrysochromulina tobin: Metabolic Tools for Enhanced Algal Fitness in the Prominent Order Prymnesiales (Haptophyceae).</title>
        <authorList>
            <person name="Hovde B.T."/>
            <person name="Deodato C.R."/>
            <person name="Hunsperger H.M."/>
            <person name="Ryken S.A."/>
            <person name="Yost W."/>
            <person name="Jha R.K."/>
            <person name="Patterson J."/>
            <person name="Monnat R.J. Jr."/>
            <person name="Barlow S.B."/>
            <person name="Starkenburg S.R."/>
            <person name="Cattolico R.A."/>
        </authorList>
    </citation>
    <scope>NUCLEOTIDE SEQUENCE</scope>
    <source>
        <strain evidence="10">CCMP291</strain>
    </source>
</reference>
<dbReference type="OrthoDB" id="2148490at2759"/>
<proteinExistence type="inferred from homology"/>
<dbReference type="AlphaFoldDB" id="A0A0M0K6W8"/>
<dbReference type="CDD" id="cd20070">
    <property type="entry name" value="5TM_YidC_Alb3"/>
    <property type="match status" value="1"/>
</dbReference>
<dbReference type="PANTHER" id="PTHR12428">
    <property type="entry name" value="OXA1"/>
    <property type="match status" value="1"/>
</dbReference>
<dbReference type="Pfam" id="PF02096">
    <property type="entry name" value="60KD_IMP"/>
    <property type="match status" value="1"/>
</dbReference>
<gene>
    <name evidence="9" type="ORF">Ctob_012564</name>
</gene>
<evidence type="ECO:0000313" key="9">
    <source>
        <dbReference type="EMBL" id="KOO34133.1"/>
    </source>
</evidence>
<keyword evidence="2 5" id="KW-0812">Transmembrane</keyword>
<dbReference type="GO" id="GO:0032977">
    <property type="term" value="F:membrane insertase activity"/>
    <property type="evidence" value="ECO:0007669"/>
    <property type="project" value="InterPro"/>
</dbReference>
<keyword evidence="4" id="KW-0472">Membrane</keyword>
<protein>
    <recommendedName>
        <fullName evidence="8">Membrane insertase YidC/Oxa/ALB C-terminal domain-containing protein</fullName>
    </recommendedName>
</protein>
<evidence type="ECO:0000259" key="8">
    <source>
        <dbReference type="Pfam" id="PF02096"/>
    </source>
</evidence>
<evidence type="ECO:0000256" key="1">
    <source>
        <dbReference type="ARBA" id="ARBA00004141"/>
    </source>
</evidence>
<feature type="region of interest" description="Disordered" evidence="6">
    <location>
        <begin position="356"/>
        <end position="432"/>
    </location>
</feature>
<feature type="compositionally biased region" description="Low complexity" evidence="6">
    <location>
        <begin position="375"/>
        <end position="384"/>
    </location>
</feature>
<evidence type="ECO:0000256" key="2">
    <source>
        <dbReference type="ARBA" id="ARBA00022692"/>
    </source>
</evidence>
<evidence type="ECO:0000256" key="3">
    <source>
        <dbReference type="ARBA" id="ARBA00022989"/>
    </source>
</evidence>
<keyword evidence="7" id="KW-0732">Signal</keyword>
<comment type="similarity">
    <text evidence="5">Belongs to the OXA1/ALB3/YidC family.</text>
</comment>
<dbReference type="InterPro" id="IPR001708">
    <property type="entry name" value="YidC/ALB3/OXA1/COX18"/>
</dbReference>
<dbReference type="InterPro" id="IPR047196">
    <property type="entry name" value="YidC_ALB_C"/>
</dbReference>
<dbReference type="EMBL" id="JWZX01001316">
    <property type="protein sequence ID" value="KOO34133.1"/>
    <property type="molecule type" value="Genomic_DNA"/>
</dbReference>
<dbReference type="Proteomes" id="UP000037460">
    <property type="component" value="Unassembled WGS sequence"/>
</dbReference>
<feature type="compositionally biased region" description="Basic residues" evidence="6">
    <location>
        <begin position="417"/>
        <end position="432"/>
    </location>
</feature>
<evidence type="ECO:0000256" key="7">
    <source>
        <dbReference type="SAM" id="SignalP"/>
    </source>
</evidence>
<dbReference type="GO" id="GO:0051205">
    <property type="term" value="P:protein insertion into membrane"/>
    <property type="evidence" value="ECO:0007669"/>
    <property type="project" value="TreeGrafter"/>
</dbReference>
<feature type="signal peptide" evidence="7">
    <location>
        <begin position="1"/>
        <end position="17"/>
    </location>
</feature>
<sequence length="432" mass="46211">MFLSLLWTPMAFGPVHMASQLRPAIHARAASSPSMLLDGSTFQLLADAILLPDAQATAAAQAAAAAAEPGWFDIILVKPFETAITTLHDALKGAGVVEAFGPAIILFTISLKLLTLPLNKQQIESTAKMQAIQPAAKRLQEKYRNADPARLNLELQKLYQENQVNPLAGCLPSLAQIPIFIALYRSVLNLAKADRLEESFLWLPSLEGPVDDYTKGTSWLFGNAALGYEWHGLSPPLGWHDTLAYLVLPVLLVLSQYVSMSILTPKNDDPAQAQTQAILKFLPLMIGWFSLSVPSGLGLYWMTNNILTTLTTVLIKKGVATTAMAGGPDVSSAPADVPPPPQGFGRKFGEIVETTASDGTRVRISPPGSKRAARRQAAAADAAATVLDADVTSMDDEADEVPDAPDMGMGASAAKPRPTKKKGGKKKEKPSW</sequence>
<evidence type="ECO:0000256" key="4">
    <source>
        <dbReference type="ARBA" id="ARBA00023136"/>
    </source>
</evidence>
<name>A0A0M0K6W8_9EUKA</name>
<dbReference type="GO" id="GO:0016020">
    <property type="term" value="C:membrane"/>
    <property type="evidence" value="ECO:0007669"/>
    <property type="project" value="UniProtKB-SubCell"/>
</dbReference>
<dbReference type="PANTHER" id="PTHR12428:SF14">
    <property type="entry name" value="ALBINO3-LIKE PROTEIN 1, CHLOROPLASTIC"/>
    <property type="match status" value="1"/>
</dbReference>
<evidence type="ECO:0000313" key="10">
    <source>
        <dbReference type="Proteomes" id="UP000037460"/>
    </source>
</evidence>
<organism evidence="9 10">
    <name type="scientific">Chrysochromulina tobinii</name>
    <dbReference type="NCBI Taxonomy" id="1460289"/>
    <lineage>
        <taxon>Eukaryota</taxon>
        <taxon>Haptista</taxon>
        <taxon>Haptophyta</taxon>
        <taxon>Prymnesiophyceae</taxon>
        <taxon>Prymnesiales</taxon>
        <taxon>Chrysochromulinaceae</taxon>
        <taxon>Chrysochromulina</taxon>
    </lineage>
</organism>
<comment type="caution">
    <text evidence="9">The sequence shown here is derived from an EMBL/GenBank/DDBJ whole genome shotgun (WGS) entry which is preliminary data.</text>
</comment>
<dbReference type="NCBIfam" id="TIGR03592">
    <property type="entry name" value="yidC_oxa1_cterm"/>
    <property type="match status" value="1"/>
</dbReference>